<feature type="region of interest" description="Disordered" evidence="1">
    <location>
        <begin position="68"/>
        <end position="195"/>
    </location>
</feature>
<dbReference type="AlphaFoldDB" id="E1ZZR7"/>
<organism evidence="3">
    <name type="scientific">Camponotus floridanus</name>
    <name type="common">Florida carpenter ant</name>
    <dbReference type="NCBI Taxonomy" id="104421"/>
    <lineage>
        <taxon>Eukaryota</taxon>
        <taxon>Metazoa</taxon>
        <taxon>Ecdysozoa</taxon>
        <taxon>Arthropoda</taxon>
        <taxon>Hexapoda</taxon>
        <taxon>Insecta</taxon>
        <taxon>Pterygota</taxon>
        <taxon>Neoptera</taxon>
        <taxon>Endopterygota</taxon>
        <taxon>Hymenoptera</taxon>
        <taxon>Apocrita</taxon>
        <taxon>Aculeata</taxon>
        <taxon>Formicoidea</taxon>
        <taxon>Formicidae</taxon>
        <taxon>Formicinae</taxon>
        <taxon>Camponotus</taxon>
    </lineage>
</organism>
<keyword evidence="3" id="KW-1185">Reference proteome</keyword>
<protein>
    <submittedName>
        <fullName evidence="2">Uncharacterized protein</fullName>
    </submittedName>
</protein>
<feature type="compositionally biased region" description="Basic and acidic residues" evidence="1">
    <location>
        <begin position="99"/>
        <end position="129"/>
    </location>
</feature>
<proteinExistence type="predicted"/>
<dbReference type="Proteomes" id="UP000000311">
    <property type="component" value="Unassembled WGS sequence"/>
</dbReference>
<feature type="compositionally biased region" description="Low complexity" evidence="1">
    <location>
        <begin position="178"/>
        <end position="191"/>
    </location>
</feature>
<dbReference type="EMBL" id="GL435519">
    <property type="protein sequence ID" value="EFN73322.1"/>
    <property type="molecule type" value="Genomic_DNA"/>
</dbReference>
<dbReference type="InParanoid" id="E1ZZR7"/>
<name>E1ZZR7_CAMFO</name>
<feature type="compositionally biased region" description="Basic residues" evidence="1">
    <location>
        <begin position="88"/>
        <end position="98"/>
    </location>
</feature>
<evidence type="ECO:0000313" key="2">
    <source>
        <dbReference type="EMBL" id="EFN73322.1"/>
    </source>
</evidence>
<gene>
    <name evidence="2" type="ORF">EAG_02561</name>
</gene>
<reference evidence="2 3" key="1">
    <citation type="journal article" date="2010" name="Science">
        <title>Genomic comparison of the ants Camponotus floridanus and Harpegnathos saltator.</title>
        <authorList>
            <person name="Bonasio R."/>
            <person name="Zhang G."/>
            <person name="Ye C."/>
            <person name="Mutti N.S."/>
            <person name="Fang X."/>
            <person name="Qin N."/>
            <person name="Donahue G."/>
            <person name="Yang P."/>
            <person name="Li Q."/>
            <person name="Li C."/>
            <person name="Zhang P."/>
            <person name="Huang Z."/>
            <person name="Berger S.L."/>
            <person name="Reinberg D."/>
            <person name="Wang J."/>
            <person name="Liebig J."/>
        </authorList>
    </citation>
    <scope>NUCLEOTIDE SEQUENCE [LARGE SCALE GENOMIC DNA]</scope>
    <source>
        <strain evidence="3">C129</strain>
    </source>
</reference>
<accession>E1ZZR7</accession>
<sequence length="360" mass="40235">MFCMYNPSKKRQVTFLWRDEFFDRRIKARGVLKRRDGGGQLVERTAGGGKPSPPMCGFANVWLTRGAKRREREKGEADDRPDVVPVGRSKRAKKRRHKTRDDDENRAQPGESQKRDEKESGREGKMKEKEEEEEEEREGETGRSKEQDTVYMTKKLPVPGSGEPVLPIIAAPRRPRDSPSSSHATRTSSDRPGLAWLDAPAAAATHQRKSTPGLSSAEANLTAHKTPFSFVPSENPQKNFKDERLLASRERNGPPPFYLILLLRLSSDAPAFISGYAIYNQGPAAAAAGAATLALLDSTGSRGILDDDRSDQGLKPVSLDQKERGPRSTFRHPLSHSVRPRQWKLWTAMLWTPDTAILFN</sequence>
<feature type="region of interest" description="Disordered" evidence="1">
    <location>
        <begin position="305"/>
        <end position="333"/>
    </location>
</feature>
<feature type="compositionally biased region" description="Basic and acidic residues" evidence="1">
    <location>
        <begin position="139"/>
        <end position="148"/>
    </location>
</feature>
<feature type="compositionally biased region" description="Basic and acidic residues" evidence="1">
    <location>
        <begin position="70"/>
        <end position="82"/>
    </location>
</feature>
<evidence type="ECO:0000256" key="1">
    <source>
        <dbReference type="SAM" id="MobiDB-lite"/>
    </source>
</evidence>
<feature type="region of interest" description="Disordered" evidence="1">
    <location>
        <begin position="39"/>
        <end position="58"/>
    </location>
</feature>
<evidence type="ECO:0000313" key="3">
    <source>
        <dbReference type="Proteomes" id="UP000000311"/>
    </source>
</evidence>